<keyword evidence="1" id="KW-0880">Kelch repeat</keyword>
<dbReference type="GeneTree" id="ENSGT00940000158597"/>
<dbReference type="CDD" id="cd18469">
    <property type="entry name" value="BACK_KLHL30"/>
    <property type="match status" value="1"/>
</dbReference>
<feature type="compositionally biased region" description="Acidic residues" evidence="3">
    <location>
        <begin position="284"/>
        <end position="297"/>
    </location>
</feature>
<name>A0A6I8QNJ3_XENTR</name>
<dbReference type="SMART" id="SM00875">
    <property type="entry name" value="BACK"/>
    <property type="match status" value="1"/>
</dbReference>
<dbReference type="SMART" id="SM00612">
    <property type="entry name" value="Kelch"/>
    <property type="match status" value="3"/>
</dbReference>
<dbReference type="SUPFAM" id="SSF117281">
    <property type="entry name" value="Kelch motif"/>
    <property type="match status" value="1"/>
</dbReference>
<dbReference type="InterPro" id="IPR011333">
    <property type="entry name" value="SKP1/BTB/POZ_sf"/>
</dbReference>
<protein>
    <submittedName>
        <fullName evidence="5">Kelch-like family member 30</fullName>
    </submittedName>
</protein>
<dbReference type="AlphaFoldDB" id="A0A6I8QNJ3"/>
<feature type="domain" description="BTB" evidence="4">
    <location>
        <begin position="33"/>
        <end position="100"/>
    </location>
</feature>
<feature type="region of interest" description="Disordered" evidence="3">
    <location>
        <begin position="282"/>
        <end position="302"/>
    </location>
</feature>
<dbReference type="Pfam" id="PF01344">
    <property type="entry name" value="Kelch_1"/>
    <property type="match status" value="3"/>
</dbReference>
<evidence type="ECO:0000259" key="4">
    <source>
        <dbReference type="PROSITE" id="PS50097"/>
    </source>
</evidence>
<sequence>MVRNIDDLEFCLPSHSDAILSGLQALRFNSRLSDVVLVVQGREFPCHRAVLALCSQYFHAMFTGDFQESIAAQVEIKEVDPEVMETLIDFSYTGRLTINQSNVESLIRTSNLLSFPAVRKVCSRYLQQQMDATNCLGIWEFGETHGCPEVAAKALSFLQENFEAVSQEEEFLLLSPERLLCYLGDPLLQVRDEESRTKAALHWVKQDEEGRAHCLPQLLNVARLSSLTDQYLQELMEAEPLISESEVCKTLISKSLGQETRGPREQSLVYLEEVLVVVGGKVLEEEEDEDEDEEDEETPRTSANFAYYNTKTKKWMSVPDFPDYNKWGFSVTSLNNDVYVTGGSRGSRDDSWSTRQGWRFVLNEGIWKPITPMINPRTNHASASLNGEIYVIGGQCNDYNLLFLNNHGLICCLKRLFYLCLADGWSVIASPFIPKYLSSPRCCTVGGAVYLVADNTKKVYMYLPEVNLWKKVQLLHTLHENGGMTAVGSRLYVTGGHWHGMAREYSVVMESYDCSADVWKREGPLPSRWLYHCTSTIFMDTSRWTEKFQGQSEAEH</sequence>
<accession>A0A6I8QNJ3</accession>
<dbReference type="InterPro" id="IPR000210">
    <property type="entry name" value="BTB/POZ_dom"/>
</dbReference>
<dbReference type="SUPFAM" id="SSF54695">
    <property type="entry name" value="POZ domain"/>
    <property type="match status" value="1"/>
</dbReference>
<dbReference type="InterPro" id="IPR030582">
    <property type="entry name" value="KLHL30_BACK"/>
</dbReference>
<dbReference type="PANTHER" id="PTHR24412">
    <property type="entry name" value="KELCH PROTEIN"/>
    <property type="match status" value="1"/>
</dbReference>
<dbReference type="Pfam" id="PF07707">
    <property type="entry name" value="BACK"/>
    <property type="match status" value="1"/>
</dbReference>
<dbReference type="FunFam" id="1.25.40.420:FF:000001">
    <property type="entry name" value="Kelch-like family member 12"/>
    <property type="match status" value="1"/>
</dbReference>
<dbReference type="InterPro" id="IPR015915">
    <property type="entry name" value="Kelch-typ_b-propeller"/>
</dbReference>
<dbReference type="PROSITE" id="PS50097">
    <property type="entry name" value="BTB"/>
    <property type="match status" value="1"/>
</dbReference>
<gene>
    <name evidence="5" type="primary">klhl30</name>
</gene>
<reference evidence="5" key="1">
    <citation type="journal article" date="2010" name="Science">
        <title>The genome of the Western clawed frog Xenopus tropicalis.</title>
        <authorList>
            <person name="Hellsten U."/>
            <person name="Harland R.M."/>
            <person name="Gilchrist M.J."/>
            <person name="Hendrix D."/>
            <person name="Jurka J."/>
            <person name="Kapitonov V."/>
            <person name="Ovcharenko I."/>
            <person name="Putnam N.H."/>
            <person name="Shu S."/>
            <person name="Taher L."/>
            <person name="Blitz I.L."/>
            <person name="Blumberg B."/>
            <person name="Dichmann D.S."/>
            <person name="Dubchak I."/>
            <person name="Amaya E."/>
            <person name="Detter J.C."/>
            <person name="Fletcher R."/>
            <person name="Gerhard D.S."/>
            <person name="Goodstein D."/>
            <person name="Graves T."/>
            <person name="Grigoriev I.V."/>
            <person name="Grimwood J."/>
            <person name="Kawashima T."/>
            <person name="Lindquist E."/>
            <person name="Lucas S.M."/>
            <person name="Mead P.E."/>
            <person name="Mitros T."/>
            <person name="Ogino H."/>
            <person name="Ohta Y."/>
            <person name="Poliakov A.V."/>
            <person name="Pollet N."/>
            <person name="Robert J."/>
            <person name="Salamov A."/>
            <person name="Sater A.K."/>
            <person name="Schmutz J."/>
            <person name="Terry A."/>
            <person name="Vize P.D."/>
            <person name="Warren W.C."/>
            <person name="Wells D."/>
            <person name="Wills A."/>
            <person name="Wilson R.K."/>
            <person name="Zimmerman L.B."/>
            <person name="Zorn A.M."/>
            <person name="Grainger R."/>
            <person name="Grammer T."/>
            <person name="Khokha M.K."/>
            <person name="Richardson P.M."/>
            <person name="Rokhsar D.S."/>
        </authorList>
    </citation>
    <scope>NUCLEOTIDE SEQUENCE [LARGE SCALE GENOMIC DNA]</scope>
    <source>
        <strain evidence="5">Nigerian</strain>
    </source>
</reference>
<dbReference type="SMART" id="SM00225">
    <property type="entry name" value="BTB"/>
    <property type="match status" value="1"/>
</dbReference>
<dbReference type="Gene3D" id="1.25.40.420">
    <property type="match status" value="1"/>
</dbReference>
<evidence type="ECO:0000256" key="2">
    <source>
        <dbReference type="ARBA" id="ARBA00022737"/>
    </source>
</evidence>
<reference evidence="5" key="2">
    <citation type="submission" date="2020-05" db="UniProtKB">
        <authorList>
            <consortium name="Ensembl"/>
        </authorList>
    </citation>
    <scope>IDENTIFICATION</scope>
</reference>
<dbReference type="Xenbase" id="XB-GENE-1011185">
    <property type="gene designation" value="klhl30"/>
</dbReference>
<dbReference type="InterPro" id="IPR006652">
    <property type="entry name" value="Kelch_1"/>
</dbReference>
<proteinExistence type="predicted"/>
<evidence type="ECO:0000256" key="1">
    <source>
        <dbReference type="ARBA" id="ARBA00022441"/>
    </source>
</evidence>
<dbReference type="Gene3D" id="3.30.710.10">
    <property type="entry name" value="Potassium Channel Kv1.1, Chain A"/>
    <property type="match status" value="1"/>
</dbReference>
<keyword evidence="2" id="KW-0677">Repeat</keyword>
<dbReference type="Ensembl" id="ENSXETT00000099360">
    <property type="protein sequence ID" value="ENSXETP00000074663"/>
    <property type="gene ID" value="ENSXETG00000012118"/>
</dbReference>
<evidence type="ECO:0000313" key="5">
    <source>
        <dbReference type="Ensembl" id="ENSXETP00000074663"/>
    </source>
</evidence>
<dbReference type="InterPro" id="IPR011705">
    <property type="entry name" value="BACK"/>
</dbReference>
<dbReference type="Bgee" id="ENSXETG00000012118">
    <property type="expression patterns" value="Expressed in heart and 3 other cell types or tissues"/>
</dbReference>
<organism evidence="5">
    <name type="scientific">Xenopus tropicalis</name>
    <name type="common">Western clawed frog</name>
    <name type="synonym">Silurana tropicalis</name>
    <dbReference type="NCBI Taxonomy" id="8364"/>
    <lineage>
        <taxon>Eukaryota</taxon>
        <taxon>Metazoa</taxon>
        <taxon>Chordata</taxon>
        <taxon>Craniata</taxon>
        <taxon>Vertebrata</taxon>
        <taxon>Euteleostomi</taxon>
        <taxon>Amphibia</taxon>
        <taxon>Batrachia</taxon>
        <taxon>Anura</taxon>
        <taxon>Pipoidea</taxon>
        <taxon>Pipidae</taxon>
        <taxon>Xenopodinae</taxon>
        <taxon>Xenopus</taxon>
        <taxon>Silurana</taxon>
    </lineage>
</organism>
<dbReference type="Gene3D" id="2.120.10.80">
    <property type="entry name" value="Kelch-type beta propeller"/>
    <property type="match status" value="1"/>
</dbReference>
<dbReference type="PANTHER" id="PTHR24412:SF398">
    <property type="entry name" value="KELCH-LIKE PROTEIN 30"/>
    <property type="match status" value="1"/>
</dbReference>
<dbReference type="Pfam" id="PF00651">
    <property type="entry name" value="BTB"/>
    <property type="match status" value="1"/>
</dbReference>
<evidence type="ECO:0000256" key="3">
    <source>
        <dbReference type="SAM" id="MobiDB-lite"/>
    </source>
</evidence>